<accession>A0ABV1RVP3</accession>
<organism evidence="1 2">
    <name type="scientific">Pontibacter populi</name>
    <dbReference type="NCBI Taxonomy" id="890055"/>
    <lineage>
        <taxon>Bacteria</taxon>
        <taxon>Pseudomonadati</taxon>
        <taxon>Bacteroidota</taxon>
        <taxon>Cytophagia</taxon>
        <taxon>Cytophagales</taxon>
        <taxon>Hymenobacteraceae</taxon>
        <taxon>Pontibacter</taxon>
    </lineage>
</organism>
<proteinExistence type="predicted"/>
<reference evidence="1 2" key="1">
    <citation type="submission" date="2024-06" db="EMBL/GenBank/DDBJ databases">
        <title>Pontibacter populi HYL7-15.</title>
        <authorList>
            <person name="Kim M.K."/>
        </authorList>
    </citation>
    <scope>NUCLEOTIDE SEQUENCE [LARGE SCALE GENOMIC DNA]</scope>
    <source>
        <strain evidence="1 2">HYL7-15</strain>
    </source>
</reference>
<dbReference type="EMBL" id="JBEOKT010000011">
    <property type="protein sequence ID" value="MER2998482.1"/>
    <property type="molecule type" value="Genomic_DNA"/>
</dbReference>
<dbReference type="RefSeq" id="WP_350412943.1">
    <property type="nucleotide sequence ID" value="NZ_JBEOKT010000011.1"/>
</dbReference>
<comment type="caution">
    <text evidence="1">The sequence shown here is derived from an EMBL/GenBank/DDBJ whole genome shotgun (WGS) entry which is preliminary data.</text>
</comment>
<keyword evidence="2" id="KW-1185">Reference proteome</keyword>
<gene>
    <name evidence="1" type="ORF">ABS362_13075</name>
</gene>
<name>A0ABV1RVP3_9BACT</name>
<dbReference type="Proteomes" id="UP001476807">
    <property type="component" value="Unassembled WGS sequence"/>
</dbReference>
<protein>
    <submittedName>
        <fullName evidence="1">Uncharacterized protein</fullName>
    </submittedName>
</protein>
<evidence type="ECO:0000313" key="2">
    <source>
        <dbReference type="Proteomes" id="UP001476807"/>
    </source>
</evidence>
<sequence length="139" mass="16137">MRLKGNIQDIKAKRDSNNKGIEIHLDKIEYITQKKDGKYYQPFDLVVDLAEPVVITGDCLARIPNKHLEEGEYEFEVYDKEGEEYVLNPDKELALTVTYDFDADLNILTEVYYTVTISNEEFKLLKAEQNKARKSKGKK</sequence>
<evidence type="ECO:0000313" key="1">
    <source>
        <dbReference type="EMBL" id="MER2998482.1"/>
    </source>
</evidence>